<feature type="transmembrane region" description="Helical" evidence="2">
    <location>
        <begin position="378"/>
        <end position="396"/>
    </location>
</feature>
<keyword evidence="2" id="KW-0812">Transmembrane</keyword>
<evidence type="ECO:0000256" key="2">
    <source>
        <dbReference type="SAM" id="Phobius"/>
    </source>
</evidence>
<evidence type="ECO:0000256" key="1">
    <source>
        <dbReference type="SAM" id="MobiDB-lite"/>
    </source>
</evidence>
<reference evidence="3 4" key="1">
    <citation type="submission" date="2015-11" db="EMBL/GenBank/DDBJ databases">
        <title>Draft Genome Sequence of the Type Strain Trueperella bernardiae LCDC 89-0504T, Isolated from Blood Culture.</title>
        <authorList>
            <person name="Bernier A.-M."/>
            <person name="Bernard K."/>
        </authorList>
    </citation>
    <scope>NUCLEOTIDE SEQUENCE [LARGE SCALE GENOMIC DNA]</scope>
    <source>
        <strain evidence="3 4">LCDC 89-0504</strain>
    </source>
</reference>
<feature type="transmembrane region" description="Helical" evidence="2">
    <location>
        <begin position="258"/>
        <end position="279"/>
    </location>
</feature>
<dbReference type="AlphaFoldDB" id="A0A0W1KKS0"/>
<feature type="compositionally biased region" description="Polar residues" evidence="1">
    <location>
        <begin position="1"/>
        <end position="13"/>
    </location>
</feature>
<feature type="compositionally biased region" description="Polar residues" evidence="1">
    <location>
        <begin position="160"/>
        <end position="172"/>
    </location>
</feature>
<feature type="compositionally biased region" description="Low complexity" evidence="1">
    <location>
        <begin position="140"/>
        <end position="154"/>
    </location>
</feature>
<feature type="compositionally biased region" description="Low complexity" evidence="1">
    <location>
        <begin position="214"/>
        <end position="227"/>
    </location>
</feature>
<sequence length="420" mass="43136">MSTPTDPYNSNSRRPFDDEDSILEPLDDRAAAPAPAPAAEPGKAEPTLGSFANDGLPHRFTGSVEPEFPAHNEAGTEGTWEADPLAPGRDEGNGWSSDAPAKGAEPTEGGAPAKDATPAEGWAEGPAADSTEGRADGPARADSPASTDSDSSPRGFGPLSSETSDDPASSTPDAPRGPTRTSVMSAATFGDSYEPYASSPASPDTAVEQPTPDSPAAPAFMTAASSADAEERRERWSADPGDTVLADRIPDAPKGRGLTHTGALLLTLLLVPAAWYLIADAGARLAIVPDNPWMTGSPQLMPLLELAGGVVVAGIIWWMARASSLGANVIGTLVLLAGAGALGAPKFAQDVVERLSNAIGGYNAFTGNVVYHLGNDLATGRIAVFGALLLLTGIVSHGARRRGQAFGTTVTRRNLLLRDS</sequence>
<evidence type="ECO:0000313" key="4">
    <source>
        <dbReference type="Proteomes" id="UP000054404"/>
    </source>
</evidence>
<dbReference type="RefSeq" id="WP_062613033.1">
    <property type="nucleotide sequence ID" value="NZ_LNIZ01000002.1"/>
</dbReference>
<keyword evidence="4" id="KW-1185">Reference proteome</keyword>
<protein>
    <submittedName>
        <fullName evidence="3">Uncharacterized protein</fullName>
    </submittedName>
</protein>
<accession>A0A0W1KKS0</accession>
<organism evidence="3 4">
    <name type="scientific">Trueperella bernardiae</name>
    <dbReference type="NCBI Taxonomy" id="59561"/>
    <lineage>
        <taxon>Bacteria</taxon>
        <taxon>Bacillati</taxon>
        <taxon>Actinomycetota</taxon>
        <taxon>Actinomycetes</taxon>
        <taxon>Actinomycetales</taxon>
        <taxon>Actinomycetaceae</taxon>
        <taxon>Trueperella</taxon>
    </lineage>
</organism>
<comment type="caution">
    <text evidence="3">The sequence shown here is derived from an EMBL/GenBank/DDBJ whole genome shotgun (WGS) entry which is preliminary data.</text>
</comment>
<gene>
    <name evidence="3" type="ORF">AQZ59_00621</name>
</gene>
<proteinExistence type="predicted"/>
<dbReference type="Proteomes" id="UP000054404">
    <property type="component" value="Unassembled WGS sequence"/>
</dbReference>
<feature type="compositionally biased region" description="Low complexity" evidence="1">
    <location>
        <begin position="31"/>
        <end position="46"/>
    </location>
</feature>
<evidence type="ECO:0000313" key="3">
    <source>
        <dbReference type="EMBL" id="KTF04632.1"/>
    </source>
</evidence>
<feature type="transmembrane region" description="Helical" evidence="2">
    <location>
        <begin position="299"/>
        <end position="318"/>
    </location>
</feature>
<dbReference type="STRING" id="59561.AQZ59_00621"/>
<dbReference type="EMBL" id="LNIZ01000002">
    <property type="protein sequence ID" value="KTF04632.1"/>
    <property type="molecule type" value="Genomic_DNA"/>
</dbReference>
<dbReference type="PATRIC" id="fig|59561.3.peg.612"/>
<feature type="region of interest" description="Disordered" evidence="1">
    <location>
        <begin position="1"/>
        <end position="248"/>
    </location>
</feature>
<feature type="transmembrane region" description="Helical" evidence="2">
    <location>
        <begin position="325"/>
        <end position="344"/>
    </location>
</feature>
<dbReference type="OrthoDB" id="3256579at2"/>
<name>A0A0W1KKS0_9ACTO</name>
<keyword evidence="2" id="KW-0472">Membrane</keyword>
<feature type="compositionally biased region" description="Low complexity" evidence="1">
    <location>
        <begin position="192"/>
        <end position="203"/>
    </location>
</feature>
<keyword evidence="2" id="KW-1133">Transmembrane helix</keyword>